<comment type="caution">
    <text evidence="3">The sequence shown here is derived from an EMBL/GenBank/DDBJ whole genome shotgun (WGS) entry which is preliminary data.</text>
</comment>
<sequence length="418" mass="45559">MLVAADEDPDPERLEHDIDFVAPFIVPEHTGQDAVTEVSRLSATPDAVLAAVRAARVAHLTGHGWFDRAEPLDSGLRLAHDGQRPSKYPPEVEIRTRLRHLLSARHVLDAGLRWDLLTLRACSTARREVVSRVCTGPMYAVGNTGSAPPTDPGTRMGGDRRRADRHARPAADDRTVPPPWAPCAVREVRRRRTRAPSSRTVVAQADVPGVIGGRRAGTHNAGQSQEAGVSAPLEGAVPTDQVREALGPLPADAHPRQGMAERARTYGCRNAADRLVDEILTAVAPGWPATGRYSTSTVLLPQPSIARSRFRRFRGRTVRSTRTHGRPGLSMPRPGGGTWRLRRLAKPRKTAPIVSGMREKSHALSTCYATPAPGCRLRVRLWDTRQRLTPPSKPLLRASAGTPKRVAQASRQQWQASG</sequence>
<feature type="compositionally biased region" description="Polar residues" evidence="1">
    <location>
        <begin position="409"/>
        <end position="418"/>
    </location>
</feature>
<dbReference type="Pfam" id="PF12770">
    <property type="entry name" value="CHAT"/>
    <property type="match status" value="1"/>
</dbReference>
<feature type="region of interest" description="Disordered" evidence="1">
    <location>
        <begin position="141"/>
        <end position="180"/>
    </location>
</feature>
<reference evidence="3 4" key="1">
    <citation type="submission" date="2016-10" db="EMBL/GenBank/DDBJ databases">
        <title>Genome sequence of Streptomyces sp. MUSC 1.</title>
        <authorList>
            <person name="Lee L.-H."/>
            <person name="Ser H.-L."/>
            <person name="Law J.W.-F."/>
        </authorList>
    </citation>
    <scope>NUCLEOTIDE SEQUENCE [LARGE SCALE GENOMIC DNA]</scope>
    <source>
        <strain evidence="3 4">MUSC 1</strain>
    </source>
</reference>
<dbReference type="AlphaFoldDB" id="A0A1S2PED7"/>
<evidence type="ECO:0000313" key="4">
    <source>
        <dbReference type="Proteomes" id="UP000179642"/>
    </source>
</evidence>
<dbReference type="Proteomes" id="UP000179642">
    <property type="component" value="Unassembled WGS sequence"/>
</dbReference>
<dbReference type="RefSeq" id="WP_071385877.1">
    <property type="nucleotide sequence ID" value="NZ_MLYO01000085.1"/>
</dbReference>
<gene>
    <name evidence="3" type="ORF">BIV23_39830</name>
</gene>
<evidence type="ECO:0000259" key="2">
    <source>
        <dbReference type="Pfam" id="PF12770"/>
    </source>
</evidence>
<proteinExistence type="predicted"/>
<keyword evidence="4" id="KW-1185">Reference proteome</keyword>
<dbReference type="InterPro" id="IPR024983">
    <property type="entry name" value="CHAT_dom"/>
</dbReference>
<accession>A0A1S2PED7</accession>
<evidence type="ECO:0000256" key="1">
    <source>
        <dbReference type="SAM" id="MobiDB-lite"/>
    </source>
</evidence>
<feature type="domain" description="CHAT" evidence="2">
    <location>
        <begin position="42"/>
        <end position="130"/>
    </location>
</feature>
<name>A0A1S2PED7_9ACTN</name>
<feature type="compositionally biased region" description="Basic and acidic residues" evidence="1">
    <location>
        <begin position="157"/>
        <end position="175"/>
    </location>
</feature>
<organism evidence="3 4">
    <name type="scientific">Streptomyces monashensis</name>
    <dbReference type="NCBI Taxonomy" id="1678012"/>
    <lineage>
        <taxon>Bacteria</taxon>
        <taxon>Bacillati</taxon>
        <taxon>Actinomycetota</taxon>
        <taxon>Actinomycetes</taxon>
        <taxon>Kitasatosporales</taxon>
        <taxon>Streptomycetaceae</taxon>
        <taxon>Streptomyces</taxon>
    </lineage>
</organism>
<evidence type="ECO:0000313" key="3">
    <source>
        <dbReference type="EMBL" id="OIJ91304.1"/>
    </source>
</evidence>
<feature type="region of interest" description="Disordered" evidence="1">
    <location>
        <begin position="390"/>
        <end position="418"/>
    </location>
</feature>
<feature type="region of interest" description="Disordered" evidence="1">
    <location>
        <begin position="317"/>
        <end position="337"/>
    </location>
</feature>
<dbReference type="EMBL" id="MLYO01000085">
    <property type="protein sequence ID" value="OIJ91304.1"/>
    <property type="molecule type" value="Genomic_DNA"/>
</dbReference>
<protein>
    <recommendedName>
        <fullName evidence="2">CHAT domain-containing protein</fullName>
    </recommendedName>
</protein>